<dbReference type="KEGG" id="pyg:AWM70_00090"/>
<gene>
    <name evidence="1" type="ORF">AWM70_00090</name>
</gene>
<dbReference type="STRING" id="1462996.AWM70_00090"/>
<reference evidence="1 2" key="1">
    <citation type="submission" date="2016-01" db="EMBL/GenBank/DDBJ databases">
        <title>Complete Genome Sequence of Paenibacillus yonginensis DCY84, a novel Plant Growth-Promoting Bacteria with Elicitation of Induced Systemic Resistance.</title>
        <authorList>
            <person name="Kim Y.J."/>
            <person name="Yang D.C."/>
            <person name="Sukweenadhi J."/>
        </authorList>
    </citation>
    <scope>NUCLEOTIDE SEQUENCE [LARGE SCALE GENOMIC DNA]</scope>
    <source>
        <strain evidence="1 2">DCY84</strain>
    </source>
</reference>
<protein>
    <submittedName>
        <fullName evidence="1">Uncharacterized protein</fullName>
    </submittedName>
</protein>
<evidence type="ECO:0000313" key="2">
    <source>
        <dbReference type="Proteomes" id="UP000092573"/>
    </source>
</evidence>
<dbReference type="RefSeq" id="WP_068693246.1">
    <property type="nucleotide sequence ID" value="NZ_CP014167.1"/>
</dbReference>
<dbReference type="EMBL" id="CP014167">
    <property type="protein sequence ID" value="ANS73179.1"/>
    <property type="molecule type" value="Genomic_DNA"/>
</dbReference>
<keyword evidence="2" id="KW-1185">Reference proteome</keyword>
<dbReference type="Proteomes" id="UP000092573">
    <property type="component" value="Chromosome"/>
</dbReference>
<proteinExistence type="predicted"/>
<dbReference type="AlphaFoldDB" id="A0A1B1MVI4"/>
<organism evidence="1 2">
    <name type="scientific">Paenibacillus yonginensis</name>
    <dbReference type="NCBI Taxonomy" id="1462996"/>
    <lineage>
        <taxon>Bacteria</taxon>
        <taxon>Bacillati</taxon>
        <taxon>Bacillota</taxon>
        <taxon>Bacilli</taxon>
        <taxon>Bacillales</taxon>
        <taxon>Paenibacillaceae</taxon>
        <taxon>Paenibacillus</taxon>
    </lineage>
</organism>
<name>A0A1B1MVI4_9BACL</name>
<sequence length="98" mass="11060">MLDKLVQKGYIEKGTGPREIKIIHTASSEPQPGLYAKYTVINKENGQQVDNCFVLRPDRDPAARSTLMQYALVCGKEELALDIQRWIDHLSKETEGIS</sequence>
<accession>A0A1B1MVI4</accession>
<evidence type="ECO:0000313" key="1">
    <source>
        <dbReference type="EMBL" id="ANS73179.1"/>
    </source>
</evidence>